<name>M7S7W3_EUTLA</name>
<dbReference type="Pfam" id="PF22960">
    <property type="entry name" value="WHD_UBR1"/>
    <property type="match status" value="1"/>
</dbReference>
<keyword evidence="1" id="KW-0808">Transferase</keyword>
<dbReference type="SUPFAM" id="SSF46785">
    <property type="entry name" value="Winged helix' DNA-binding domain"/>
    <property type="match status" value="1"/>
</dbReference>
<keyword evidence="1" id="KW-0863">Zinc-finger</keyword>
<dbReference type="GO" id="GO:0005737">
    <property type="term" value="C:cytoplasm"/>
    <property type="evidence" value="ECO:0007669"/>
    <property type="project" value="TreeGrafter"/>
</dbReference>
<feature type="domain" description="E3 ubiquitin-protein ligase UBR1-like winged-helix" evidence="4">
    <location>
        <begin position="842"/>
        <end position="939"/>
    </location>
</feature>
<sequence length="1942" mass="218718">MDTPMSTQELQLCQHLIELPRQHAYRYGDAASRDLLYNLFWSMAGGKPEYMRLFFPDGKLTPKGVLSLSQAQGAVEGAEYTEAARGHMVKIAISPGNSGCCDCGDLEAWKLPLFCTIHSERGTDRSKGKGKEPSALPEDLVANIRMTISRVLDFICDVISCAPEQLRQPKTKGSIELDEKTSRLTSTYCGGDVESPGEYALLLWNDEKHTVTEVQDQVARACSTTQDEGYNRAVETDSLGRSILKYDASIENLLQCANVLEHIKITVTIRSSRDTFREQMCGTMIEWLNDICGCTVGNDANILRMVVCEELLKVWRKGSPGTHATVGKDGIEDEEKFDHDHLDPHTAFFFMQRARVIVEAGNATAVNFIETDDEEDEDDMEDHRTPSSGEEDDEDEEDDDDEDVMMIDTRPDTSADVNMGDWRQGAIGEALEEDEATMAGYPPPPPPPPVPRRTARDRDLTPSDSDTAEPLIAPTVYAKANLEVPKTPGLLKQEKTAPPKPGRYWVEAPAAYMERGHAHPFEDVFQRVRLDWLILFDLRMWKKVRNDLRSLYISTVVTIPEFKRILGLRFAALYTTLAQLYLIADREPDHSIINISLQMLTTPSITAEVGHPWEVSSSAVLGFDTGSVTNRRMYHFYVDMKFLLGSIHVQELIVNSIGAERARFTQSEIKDEFSVVKFVVEEQNISFHHALHYTLSWLIECGKHMPLQQLCGLLSFTAQDLKMKPRSMGRKTMPKRDYTPEDYLIAAFDYPLRVCTWLAQIKAGMWTSMVTCDPSRVLASVVDRFGMEKWIKGFFEQTSAAQDETQHLDVVEDMVHLLIVMLSDRTCLIPAEDDHETHLKAMRRDIIHVLCFRPMSFNEICNKLPDKFHEQDDFYPVLDEVATFKPPEGVSDVGTFELRPELIEEIDPYIAHYNKNQREESEAAYRNLLAARTGKPAEEIVYEPRLPPIPSGAFVGLASFTGTGMFAQIIYYSLLYPLVAAKLTPKVPFTRVETFLQVVLHLVLVAISEDRTDEKGSNEGNSFVYRALTTQARKMMSSKEEFKACHPKIWLILKRMKQKLPTHFDAAYLRLGIPVDRVDTASPANAHNAEEERERKKKAALDRQAKVMAQFQQQQKSFLEMQGDIDWGDEELDDIDDANPIEERKNFWKYPRGTCILCQEDTDDGRLYGTFALFTESKILRQTDFQDPDFVREAANTPINLDRSAEDTRPFGLAHENRKEVEKVDSQGNTFIAEKQGIGKGFPAKLCRSGPVAVGCGHIMHFSCFDMYVEATVRRHGHQIARHHPEVLDRLEFVCPLCKALGNAFLPITWDGKEEAYPGVLQTDTDLSSFIDSHGNRHRFLFGTPLPSDQVQSAFANYVRARMPDSLVEGSEQLVLDATYPSGVRTPSTRTQGTFSDSFSDVATPSSSARSRSPSESPNGGKDLITAYRRLRDTLRQNKLGVRASDGEGRDDLYGSDTLARSVGYSISAAEIQQRGVGAQYGSTLIERIPEQTLIQLRILSETVASYISIGGLRFGGENLVNEEFRRASENQHCQLFIAQYISHQESGYSYTVARKYSPLLSQDPFIYLCESMFGMVVAQDMDVMHLVRLCYLAEIVKVVYHVSRNIPVSKWLEHTISRNHEDPALNNFAGFCNSITVAGMNASSEVAETSESSPNIAFDQPGLDSLEGLHSFVKKYALAFLRKTAILLHVHSGVDFNSNISTAPEADELTRLTAALRLPSFDEMCTALTPLSTQYGWPARTEELVLGWIHHQTVWSQLSNDDKREPLPISAQVSHPGIFELVGLPKNYDTLIEECAKRRCPKTGKDLADPIVCLMCGDIFCGQTMCCLMEYREEGPNKPLVRIGGGQQHMLFKCQGNVGIFINIRKCAIIYLHRTSGSFSNAPYIDKWGETDVGLRHGRQLFLNQKRYDSMIRDMWLRHGIPSFISRKLEADINNGGWETI</sequence>
<dbReference type="STRING" id="1287681.M7S7W3"/>
<dbReference type="InterPro" id="IPR044046">
    <property type="entry name" value="E3_ligase_UBR-like_C"/>
</dbReference>
<feature type="compositionally biased region" description="Polar residues" evidence="2">
    <location>
        <begin position="1385"/>
        <end position="1404"/>
    </location>
</feature>
<dbReference type="Gene3D" id="2.10.110.30">
    <property type="match status" value="1"/>
</dbReference>
<evidence type="ECO:0000256" key="1">
    <source>
        <dbReference type="RuleBase" id="RU366018"/>
    </source>
</evidence>
<feature type="compositionally biased region" description="Pro residues" evidence="2">
    <location>
        <begin position="441"/>
        <end position="451"/>
    </location>
</feature>
<dbReference type="UniPathway" id="UPA00143"/>
<dbReference type="OrthoDB" id="26387at2759"/>
<evidence type="ECO:0000259" key="4">
    <source>
        <dbReference type="Pfam" id="PF22960"/>
    </source>
</evidence>
<dbReference type="InterPro" id="IPR042065">
    <property type="entry name" value="E3_ELL-like"/>
</dbReference>
<dbReference type="InterPro" id="IPR036390">
    <property type="entry name" value="WH_DNA-bd_sf"/>
</dbReference>
<proteinExistence type="inferred from homology"/>
<keyword evidence="1" id="KW-0833">Ubl conjugation pathway</keyword>
<feature type="compositionally biased region" description="Low complexity" evidence="2">
    <location>
        <begin position="1405"/>
        <end position="1418"/>
    </location>
</feature>
<dbReference type="Pfam" id="PF18995">
    <property type="entry name" value="PRT6_C"/>
    <property type="match status" value="1"/>
</dbReference>
<dbReference type="GO" id="GO:0061630">
    <property type="term" value="F:ubiquitin protein ligase activity"/>
    <property type="evidence" value="ECO:0007669"/>
    <property type="project" value="UniProtKB-UniRule"/>
</dbReference>
<dbReference type="GO" id="GO:0071596">
    <property type="term" value="P:ubiquitin-dependent protein catabolic process via the N-end rule pathway"/>
    <property type="evidence" value="ECO:0007669"/>
    <property type="project" value="UniProtKB-UniRule"/>
</dbReference>
<feature type="region of interest" description="Disordered" evidence="2">
    <location>
        <begin position="368"/>
        <end position="403"/>
    </location>
</feature>
<comment type="pathway">
    <text evidence="1">Protein modification; protein ubiquitination.</text>
</comment>
<dbReference type="GO" id="GO:0008270">
    <property type="term" value="F:zinc ion binding"/>
    <property type="evidence" value="ECO:0007669"/>
    <property type="project" value="UniProtKB-UniRule"/>
</dbReference>
<dbReference type="OMA" id="EQLPKRM"/>
<dbReference type="Gene3D" id="1.10.10.2670">
    <property type="entry name" value="E3 ubiquitin-protein ligase"/>
    <property type="match status" value="1"/>
</dbReference>
<feature type="domain" description="E3 ubiquitin-protein ligase UBR-like C-terminal" evidence="3">
    <location>
        <begin position="1431"/>
        <end position="1918"/>
    </location>
</feature>
<protein>
    <recommendedName>
        <fullName evidence="1">E3 ubiquitin-protein ligase</fullName>
        <ecNumber evidence="1">2.3.2.27</ecNumber>
    </recommendedName>
</protein>
<reference evidence="6" key="1">
    <citation type="journal article" date="2013" name="Genome Announc.">
        <title>Draft genome sequence of the grapevine dieback fungus Eutypa lata UCR-EL1.</title>
        <authorList>
            <person name="Blanco-Ulate B."/>
            <person name="Rolshausen P.E."/>
            <person name="Cantu D."/>
        </authorList>
    </citation>
    <scope>NUCLEOTIDE SEQUENCE [LARGE SCALE GENOMIC DNA]</scope>
    <source>
        <strain evidence="6">UCR-EL1</strain>
    </source>
</reference>
<dbReference type="HOGENOM" id="CLU_000684_1_0_1"/>
<dbReference type="CDD" id="cd16482">
    <property type="entry name" value="RING-H2_UBR1-like"/>
    <property type="match status" value="1"/>
</dbReference>
<evidence type="ECO:0000313" key="6">
    <source>
        <dbReference type="Proteomes" id="UP000012174"/>
    </source>
</evidence>
<feature type="region of interest" description="Disordered" evidence="2">
    <location>
        <begin position="1379"/>
        <end position="1423"/>
    </location>
</feature>
<comment type="function">
    <text evidence="1">Ubiquitin ligase protein which is a component of the N-end rule pathway. Recognizes and binds to proteins bearing specific N-terminal residues that are destabilizing according to the N-end rule, leading to their ubiquitination and subsequent degradation.</text>
</comment>
<dbReference type="InterPro" id="IPR039164">
    <property type="entry name" value="UBR1-like"/>
</dbReference>
<evidence type="ECO:0000259" key="3">
    <source>
        <dbReference type="Pfam" id="PF18995"/>
    </source>
</evidence>
<dbReference type="InterPro" id="IPR055194">
    <property type="entry name" value="UBR1-like_WH"/>
</dbReference>
<evidence type="ECO:0000256" key="2">
    <source>
        <dbReference type="SAM" id="MobiDB-lite"/>
    </source>
</evidence>
<comment type="similarity">
    <text evidence="1">Belongs to the E3 ubiquitin-protein ligase UBR1-like family.</text>
</comment>
<feature type="compositionally biased region" description="Acidic residues" evidence="2">
    <location>
        <begin position="389"/>
        <end position="403"/>
    </location>
</feature>
<comment type="catalytic activity">
    <reaction evidence="1">
        <text>S-ubiquitinyl-[E2 ubiquitin-conjugating enzyme]-L-cysteine + [acceptor protein]-L-lysine = [E2 ubiquitin-conjugating enzyme]-L-cysteine + N(6)-ubiquitinyl-[acceptor protein]-L-lysine.</text>
        <dbReference type="EC" id="2.3.2.27"/>
    </reaction>
</comment>
<gene>
    <name evidence="5" type="ORF">UCREL1_10860</name>
</gene>
<dbReference type="eggNOG" id="KOG1140">
    <property type="taxonomic scope" value="Eukaryota"/>
</dbReference>
<keyword evidence="1" id="KW-0862">Zinc</keyword>
<dbReference type="KEGG" id="ela:UCREL1_10860"/>
<dbReference type="EC" id="2.3.2.27" evidence="1"/>
<keyword evidence="6" id="KW-1185">Reference proteome</keyword>
<feature type="region of interest" description="Disordered" evidence="2">
    <location>
        <begin position="436"/>
        <end position="470"/>
    </location>
</feature>
<dbReference type="GO" id="GO:0016567">
    <property type="term" value="P:protein ubiquitination"/>
    <property type="evidence" value="ECO:0007669"/>
    <property type="project" value="UniProtKB-UniRule"/>
</dbReference>
<keyword evidence="1" id="KW-0479">Metal-binding</keyword>
<evidence type="ECO:0000313" key="5">
    <source>
        <dbReference type="EMBL" id="EMR62184.1"/>
    </source>
</evidence>
<dbReference type="GO" id="GO:0000151">
    <property type="term" value="C:ubiquitin ligase complex"/>
    <property type="evidence" value="ECO:0007669"/>
    <property type="project" value="TreeGrafter"/>
</dbReference>
<dbReference type="Proteomes" id="UP000012174">
    <property type="component" value="Unassembled WGS sequence"/>
</dbReference>
<dbReference type="PANTHER" id="PTHR21497">
    <property type="entry name" value="UBIQUITIN LIGASE E3 ALPHA-RELATED"/>
    <property type="match status" value="1"/>
</dbReference>
<dbReference type="EMBL" id="KB707482">
    <property type="protein sequence ID" value="EMR62184.1"/>
    <property type="molecule type" value="Genomic_DNA"/>
</dbReference>
<dbReference type="PANTHER" id="PTHR21497:SF24">
    <property type="entry name" value="E3 UBIQUITIN-PROTEIN LIGASE UBR1"/>
    <property type="match status" value="1"/>
</dbReference>
<accession>M7S7W3</accession>
<feature type="compositionally biased region" description="Acidic residues" evidence="2">
    <location>
        <begin position="370"/>
        <end position="380"/>
    </location>
</feature>
<organism evidence="5 6">
    <name type="scientific">Eutypa lata (strain UCR-EL1)</name>
    <name type="common">Grapevine dieback disease fungus</name>
    <name type="synonym">Eutypa armeniacae</name>
    <dbReference type="NCBI Taxonomy" id="1287681"/>
    <lineage>
        <taxon>Eukaryota</taxon>
        <taxon>Fungi</taxon>
        <taxon>Dikarya</taxon>
        <taxon>Ascomycota</taxon>
        <taxon>Pezizomycotina</taxon>
        <taxon>Sordariomycetes</taxon>
        <taxon>Xylariomycetidae</taxon>
        <taxon>Xylariales</taxon>
        <taxon>Diatrypaceae</taxon>
        <taxon>Eutypa</taxon>
    </lineage>
</organism>